<dbReference type="Proteomes" id="UP000198925">
    <property type="component" value="Unassembled WGS sequence"/>
</dbReference>
<reference evidence="2 3" key="1">
    <citation type="submission" date="2016-10" db="EMBL/GenBank/DDBJ databases">
        <authorList>
            <person name="de Groot N.N."/>
        </authorList>
    </citation>
    <scope>NUCLEOTIDE SEQUENCE [LARGE SCALE GENOMIC DNA]</scope>
    <source>
        <strain evidence="2 3">CPCC 100156</strain>
    </source>
</reference>
<feature type="region of interest" description="Disordered" evidence="1">
    <location>
        <begin position="1"/>
        <end position="20"/>
    </location>
</feature>
<keyword evidence="3" id="KW-1185">Reference proteome</keyword>
<name>A0A1G6XVP7_9PROT</name>
<accession>A0A1G6XVP7</accession>
<dbReference type="AlphaFoldDB" id="A0A1G6XVP7"/>
<gene>
    <name evidence="2" type="ORF">SAMN04487779_10135</name>
</gene>
<evidence type="ECO:0000313" key="3">
    <source>
        <dbReference type="Proteomes" id="UP000198925"/>
    </source>
</evidence>
<evidence type="ECO:0000313" key="2">
    <source>
        <dbReference type="EMBL" id="SDD82258.1"/>
    </source>
</evidence>
<protein>
    <submittedName>
        <fullName evidence="2">Uncharacterized protein</fullName>
    </submittedName>
</protein>
<dbReference type="EMBL" id="FMZX01000013">
    <property type="protein sequence ID" value="SDD82258.1"/>
    <property type="molecule type" value="Genomic_DNA"/>
</dbReference>
<proteinExistence type="predicted"/>
<sequence>MLTRIMASLTSHRRSQSRTSLRQCIIQPKVRSTTQRLGSTWKPFWSGSLRTISMTKSR</sequence>
<organism evidence="2 3">
    <name type="scientific">Belnapia rosea</name>
    <dbReference type="NCBI Taxonomy" id="938405"/>
    <lineage>
        <taxon>Bacteria</taxon>
        <taxon>Pseudomonadati</taxon>
        <taxon>Pseudomonadota</taxon>
        <taxon>Alphaproteobacteria</taxon>
        <taxon>Acetobacterales</taxon>
        <taxon>Roseomonadaceae</taxon>
        <taxon>Belnapia</taxon>
    </lineage>
</organism>
<evidence type="ECO:0000256" key="1">
    <source>
        <dbReference type="SAM" id="MobiDB-lite"/>
    </source>
</evidence>